<sequence length="66" mass="7147">MDGGGCELNIQVSMHVIFYNKQQGRTVNGITKDSFSDVCGRSAVPLYCNFSGASDQGQRQHGVIHS</sequence>
<keyword evidence="2" id="KW-1185">Reference proteome</keyword>
<comment type="caution">
    <text evidence="1">The sequence shown here is derived from an EMBL/GenBank/DDBJ whole genome shotgun (WGS) entry which is preliminary data.</text>
</comment>
<dbReference type="EMBL" id="JRKL02000426">
    <property type="protein sequence ID" value="KAF3971462.1"/>
    <property type="molecule type" value="Genomic_DNA"/>
</dbReference>
<reference evidence="1" key="1">
    <citation type="submission" date="2020-03" db="EMBL/GenBank/DDBJ databases">
        <title>Castanea mollissima Vanexum genome sequencing.</title>
        <authorList>
            <person name="Staton M."/>
        </authorList>
    </citation>
    <scope>NUCLEOTIDE SEQUENCE</scope>
    <source>
        <tissue evidence="1">Leaf</tissue>
    </source>
</reference>
<evidence type="ECO:0000313" key="1">
    <source>
        <dbReference type="EMBL" id="KAF3971462.1"/>
    </source>
</evidence>
<proteinExistence type="predicted"/>
<evidence type="ECO:0000313" key="2">
    <source>
        <dbReference type="Proteomes" id="UP000737018"/>
    </source>
</evidence>
<protein>
    <submittedName>
        <fullName evidence="1">Uncharacterized protein</fullName>
    </submittedName>
</protein>
<gene>
    <name evidence="1" type="ORF">CMV_004944</name>
</gene>
<organism evidence="1 2">
    <name type="scientific">Castanea mollissima</name>
    <name type="common">Chinese chestnut</name>
    <dbReference type="NCBI Taxonomy" id="60419"/>
    <lineage>
        <taxon>Eukaryota</taxon>
        <taxon>Viridiplantae</taxon>
        <taxon>Streptophyta</taxon>
        <taxon>Embryophyta</taxon>
        <taxon>Tracheophyta</taxon>
        <taxon>Spermatophyta</taxon>
        <taxon>Magnoliopsida</taxon>
        <taxon>eudicotyledons</taxon>
        <taxon>Gunneridae</taxon>
        <taxon>Pentapetalae</taxon>
        <taxon>rosids</taxon>
        <taxon>fabids</taxon>
        <taxon>Fagales</taxon>
        <taxon>Fagaceae</taxon>
        <taxon>Castanea</taxon>
    </lineage>
</organism>
<name>A0A8J4RTL1_9ROSI</name>
<accession>A0A8J4RTL1</accession>
<dbReference type="AlphaFoldDB" id="A0A8J4RTL1"/>
<dbReference type="Proteomes" id="UP000737018">
    <property type="component" value="Unassembled WGS sequence"/>
</dbReference>